<dbReference type="SUPFAM" id="SSF50447">
    <property type="entry name" value="Translation proteins"/>
    <property type="match status" value="1"/>
</dbReference>
<dbReference type="GO" id="GO:0005525">
    <property type="term" value="F:GTP binding"/>
    <property type="evidence" value="ECO:0007669"/>
    <property type="project" value="UniProtKB-KW"/>
</dbReference>
<feature type="compositionally biased region" description="Basic residues" evidence="4">
    <location>
        <begin position="1826"/>
        <end position="1835"/>
    </location>
</feature>
<dbReference type="SUPFAM" id="SSF50465">
    <property type="entry name" value="EF-Tu/eEF-1alpha/eIF2-gamma C-terminal domain"/>
    <property type="match status" value="1"/>
</dbReference>
<dbReference type="InterPro" id="IPR027417">
    <property type="entry name" value="P-loop_NTPase"/>
</dbReference>
<accession>A0A812YZN3</accession>
<keyword evidence="7" id="KW-1185">Reference proteome</keyword>
<dbReference type="Gene3D" id="2.40.30.10">
    <property type="entry name" value="Translation factors"/>
    <property type="match status" value="1"/>
</dbReference>
<sequence>MSLFCCDGGGPCAQSSRMRVEANGPAPIVPDTSQSRVHTPLPMLQDWDKLGAREKEVVQEKLESIVNAFARELTRGKVFMKLGRNGRLFYRLCTLDKQLTAFSMHIKGAIVEYPFSHMQHISFGYDLTDFTHVPVSLPSDALAAVIVMDNRRMNLVFSSPMERDEFVLKERHRRNNSCPQLQELRHAVAMLPARNHGRLCRLARFSTEAATQAEPAQALLAVPGPCLDEVFGFGGRSVCSLPSGIRRGRRRAKTIKAVERTATRLHYRELVKQEIFDRYAVTSSRETSLRFHLFRTERPLSKVEKLRARQTLRPFGLLERLRSSELIALVEGPARGHFDNDLLWRQLERLFVVQNKILSIGEMSRILHSFAMRRQSRQLSDPPARLLRVVSQRFCQEAVSCSVAELARIVDAFGTFSARDTKLLNHLSMVFPDVQSLQTEDTEGPFKHSTGHRTEMGNVPLWFEALVHLCRGLAALRWPDEAALRFTVQIVSGSLEARPPKQRLRKVLGNLASPTNLYSLPAFEPEERCEIIADADVASICEALAILEVRSEALIRAVLKDVATERGGAARALSQGRWRSAHLLGRLSRSLARLGVVDKQLTARWLQAVRREDRMNPQPRLPREVLEVATTAYQIGAFHRELQCRLGRRLRVALRLGADSARGAISDAVQSVQEAPLPAGTTQLVVRLPEVEPLPSEQNLQTALQCLRVLTCCDDRDFDAVLGAATRQLRESEGSSSIALPHAMICSRSPEAFARLDAGARLLSTEELLEAHRCCALLHAQEHLAGVSSASRTAFGHMDRCPDLAKVLWQRMAGTVADLSGDSSSRICELATFSSVAESLQRLSPAAVAPEEADLAVACGRTLRVILGQGATLTMRAAICVTEWCASTAVPCPKVTKICCEMLVSKAKLFSGEGLRRALFATLQASEGPRSEQWLPVLRALMEELPRKQHLQPAEDLLRLAVHFLRAQALHRVKTLPRWTRPPALRLVRRLERPPVRRSPFQGAIAAGVIHPLRRLTETRSLLSQASTCLLKEALDVCQRLGGLKRSRCASTAKAKGAQFPRTVPPSLLGSAPSLQRPCEVRDQVIELGTDPLGRPRCLLGRCACAFFSKPTERLSLSRLPRRQMAERRSFIPDSSALALAPEPPLGKVEYKLKLNAQEGTERFEELVTQLNWRMRECSSEEECAEVADLSQYRDAVYRLGVADDGAVLGLSDGELAESMSVLHAMAARIPATVTVLSRRTGIAPGNRTSITALIRAQTSALSLLGQGDQVRICTVGNVDSGKSTLLGLLTQGLRDDGRGRARSSVFRHRHELETGRTSCVSTMTLGFDQTGRVVNYKEDSEGVFRSEEPQHNAGRAEAQARIAEKASKLITFFDLCGHERYFKTTLQGMVGLAPDYLLCTVDANRGELRGMVHEHLIVANALAIPTIICLTKCDVAGEGQRKSALEDVKKFMKQMGTPTFVVKDANDVVFAAERILQGFTPILLCSAVTGAMIPELKLLLNVLPRRPPLQAPAALSLPGSEALQIQIDEFFPQVPGVGLVVSGRVLHGTARPNDGIRLGPIVDTSGDLVKDGFISLRLASIRAQDHPVEELRAGSSGTFALKASGKVRDALTPKVLSRSKILVGTKSPLTPSRWIKASITVLQHPSSIRVRYEPVLHVGMTRQTARVMSMSDAEGRPISLLRAGDSAEVLFRWAHWPEIIEPGCALVFRENSVKGVGTVTWVGDFEESPKKRRSGFRPQTSKVSKSANDKKRDRGEQMEWSVEPHAGGHGNVCVSFVKALQHQVAFRCSASTPGLSARSRSGARKETVLGVASTDKPCTVDSSAKHSHADRHRK</sequence>
<dbReference type="GO" id="GO:0003746">
    <property type="term" value="F:translation elongation factor activity"/>
    <property type="evidence" value="ECO:0007669"/>
    <property type="project" value="TreeGrafter"/>
</dbReference>
<protein>
    <submittedName>
        <fullName evidence="6">GTPBP2 protein</fullName>
    </submittedName>
</protein>
<comment type="similarity">
    <text evidence="1">Belongs to the TRAFAC class translation factor GTPase superfamily. Classic translation factor GTPase family. EF-Tu/EF-1A subfamily.</text>
</comment>
<dbReference type="InterPro" id="IPR000795">
    <property type="entry name" value="T_Tr_GTP-bd_dom"/>
</dbReference>
<gene>
    <name evidence="6" type="primary">GTPBP2</name>
    <name evidence="6" type="ORF">SNEC2469_LOCUS23747</name>
</gene>
<dbReference type="Proteomes" id="UP000601435">
    <property type="component" value="Unassembled WGS sequence"/>
</dbReference>
<comment type="caution">
    <text evidence="6">The sequence shown here is derived from an EMBL/GenBank/DDBJ whole genome shotgun (WGS) entry which is preliminary data.</text>
</comment>
<dbReference type="PROSITE" id="PS51722">
    <property type="entry name" value="G_TR_2"/>
    <property type="match status" value="1"/>
</dbReference>
<name>A0A812YZN3_9DINO</name>
<dbReference type="SUPFAM" id="SSF52540">
    <property type="entry name" value="P-loop containing nucleoside triphosphate hydrolases"/>
    <property type="match status" value="1"/>
</dbReference>
<proteinExistence type="inferred from homology"/>
<evidence type="ECO:0000256" key="3">
    <source>
        <dbReference type="ARBA" id="ARBA00023134"/>
    </source>
</evidence>
<dbReference type="EMBL" id="CAJNJA010044686">
    <property type="protein sequence ID" value="CAE7803732.1"/>
    <property type="molecule type" value="Genomic_DNA"/>
</dbReference>
<evidence type="ECO:0000256" key="2">
    <source>
        <dbReference type="ARBA" id="ARBA00022741"/>
    </source>
</evidence>
<evidence type="ECO:0000259" key="5">
    <source>
        <dbReference type="PROSITE" id="PS51722"/>
    </source>
</evidence>
<dbReference type="Pfam" id="PF00009">
    <property type="entry name" value="GTP_EFTU"/>
    <property type="match status" value="1"/>
</dbReference>
<feature type="domain" description="Tr-type G" evidence="5">
    <location>
        <begin position="1268"/>
        <end position="1514"/>
    </location>
</feature>
<dbReference type="Gene3D" id="3.40.50.300">
    <property type="entry name" value="P-loop containing nucleotide triphosphate hydrolases"/>
    <property type="match status" value="1"/>
</dbReference>
<feature type="region of interest" description="Disordered" evidence="4">
    <location>
        <begin position="1728"/>
        <end position="1765"/>
    </location>
</feature>
<reference evidence="6" key="1">
    <citation type="submission" date="2021-02" db="EMBL/GenBank/DDBJ databases">
        <authorList>
            <person name="Dougan E. K."/>
            <person name="Rhodes N."/>
            <person name="Thang M."/>
            <person name="Chan C."/>
        </authorList>
    </citation>
    <scope>NUCLEOTIDE SEQUENCE</scope>
</reference>
<dbReference type="PANTHER" id="PTHR43721:SF9">
    <property type="entry name" value="GTP-BINDING PROTEIN 1"/>
    <property type="match status" value="1"/>
</dbReference>
<feature type="compositionally biased region" description="Polar residues" evidence="4">
    <location>
        <begin position="1738"/>
        <end position="1747"/>
    </location>
</feature>
<evidence type="ECO:0000256" key="4">
    <source>
        <dbReference type="SAM" id="MobiDB-lite"/>
    </source>
</evidence>
<keyword evidence="2" id="KW-0547">Nucleotide-binding</keyword>
<feature type="region of interest" description="Disordered" evidence="4">
    <location>
        <begin position="1792"/>
        <end position="1835"/>
    </location>
</feature>
<dbReference type="OrthoDB" id="444673at2759"/>
<keyword evidence="3" id="KW-0342">GTP-binding</keyword>
<evidence type="ECO:0000313" key="6">
    <source>
        <dbReference type="EMBL" id="CAE7803732.1"/>
    </source>
</evidence>
<dbReference type="InterPro" id="IPR009001">
    <property type="entry name" value="Transl_elong_EF1A/Init_IF2_C"/>
</dbReference>
<evidence type="ECO:0000313" key="7">
    <source>
        <dbReference type="Proteomes" id="UP000601435"/>
    </source>
</evidence>
<dbReference type="GO" id="GO:0003924">
    <property type="term" value="F:GTPase activity"/>
    <property type="evidence" value="ECO:0007669"/>
    <property type="project" value="InterPro"/>
</dbReference>
<evidence type="ECO:0000256" key="1">
    <source>
        <dbReference type="ARBA" id="ARBA00007249"/>
    </source>
</evidence>
<dbReference type="PANTHER" id="PTHR43721">
    <property type="entry name" value="ELONGATION FACTOR TU-RELATED"/>
    <property type="match status" value="1"/>
</dbReference>
<feature type="compositionally biased region" description="Basic and acidic residues" evidence="4">
    <location>
        <begin position="1748"/>
        <end position="1758"/>
    </location>
</feature>
<dbReference type="InterPro" id="IPR050055">
    <property type="entry name" value="EF-Tu_GTPase"/>
</dbReference>
<dbReference type="InterPro" id="IPR009000">
    <property type="entry name" value="Transl_B-barrel_sf"/>
</dbReference>
<organism evidence="6 7">
    <name type="scientific">Symbiodinium necroappetens</name>
    <dbReference type="NCBI Taxonomy" id="1628268"/>
    <lineage>
        <taxon>Eukaryota</taxon>
        <taxon>Sar</taxon>
        <taxon>Alveolata</taxon>
        <taxon>Dinophyceae</taxon>
        <taxon>Suessiales</taxon>
        <taxon>Symbiodiniaceae</taxon>
        <taxon>Symbiodinium</taxon>
    </lineage>
</organism>